<reference evidence="2" key="2">
    <citation type="submission" date="2020-09" db="EMBL/GenBank/DDBJ databases">
        <authorList>
            <person name="Sun Q."/>
            <person name="Zhou Y."/>
        </authorList>
    </citation>
    <scope>NUCLEOTIDE SEQUENCE</scope>
    <source>
        <strain evidence="2">CGMCC 1.15290</strain>
    </source>
</reference>
<reference evidence="2" key="1">
    <citation type="journal article" date="2014" name="Int. J. Syst. Evol. Microbiol.">
        <title>Complete genome sequence of Corynebacterium casei LMG S-19264T (=DSM 44701T), isolated from a smear-ripened cheese.</title>
        <authorList>
            <consortium name="US DOE Joint Genome Institute (JGI-PGF)"/>
            <person name="Walter F."/>
            <person name="Albersmeier A."/>
            <person name="Kalinowski J."/>
            <person name="Ruckert C."/>
        </authorList>
    </citation>
    <scope>NUCLEOTIDE SEQUENCE</scope>
    <source>
        <strain evidence="2">CGMCC 1.15290</strain>
    </source>
</reference>
<keyword evidence="3" id="KW-1185">Reference proteome</keyword>
<protein>
    <recommendedName>
        <fullName evidence="1">NAD glycohydrolase translocation F5/8 type C domain-containing protein</fullName>
    </recommendedName>
</protein>
<dbReference type="AlphaFoldDB" id="A0A917MZD8"/>
<comment type="caution">
    <text evidence="2">The sequence shown here is derived from an EMBL/GenBank/DDBJ whole genome shotgun (WGS) entry which is preliminary data.</text>
</comment>
<organism evidence="2 3">
    <name type="scientific">Filimonas zeae</name>
    <dbReference type="NCBI Taxonomy" id="1737353"/>
    <lineage>
        <taxon>Bacteria</taxon>
        <taxon>Pseudomonadati</taxon>
        <taxon>Bacteroidota</taxon>
        <taxon>Chitinophagia</taxon>
        <taxon>Chitinophagales</taxon>
        <taxon>Chitinophagaceae</taxon>
        <taxon>Filimonas</taxon>
    </lineage>
</organism>
<accession>A0A917MZD8</accession>
<name>A0A917MZD8_9BACT</name>
<proteinExistence type="predicted"/>
<dbReference type="EMBL" id="BMIB01000004">
    <property type="protein sequence ID" value="GGH74931.1"/>
    <property type="molecule type" value="Genomic_DNA"/>
</dbReference>
<sequence length="182" mass="20524">MVSAVSKYDALSAEDTASGVGDDGIYTIREPEVFLNVKDKQRYSCRNLSDFNLRTAWVMDTSEQSKVVVSYKFDLSAASGKEKAFRITKLFIVNGYRKSALVWASNSRVRYVNMSIGNRLVGRVELADTYKMQSVDVTKLNMVAFWGKVLEVSLTFDGFYAGTKFPNDIAISEIKFEGERFQ</sequence>
<dbReference type="InterPro" id="IPR057561">
    <property type="entry name" value="NADase_transloc"/>
</dbReference>
<evidence type="ECO:0000313" key="2">
    <source>
        <dbReference type="EMBL" id="GGH74931.1"/>
    </source>
</evidence>
<gene>
    <name evidence="2" type="ORF">GCM10011379_38030</name>
</gene>
<feature type="domain" description="NAD glycohydrolase translocation F5/8 type C" evidence="1">
    <location>
        <begin position="34"/>
        <end position="177"/>
    </location>
</feature>
<evidence type="ECO:0000259" key="1">
    <source>
        <dbReference type="Pfam" id="PF25302"/>
    </source>
</evidence>
<dbReference type="Pfam" id="PF25302">
    <property type="entry name" value="NADase_transloc"/>
    <property type="match status" value="1"/>
</dbReference>
<evidence type="ECO:0000313" key="3">
    <source>
        <dbReference type="Proteomes" id="UP000627292"/>
    </source>
</evidence>
<dbReference type="Proteomes" id="UP000627292">
    <property type="component" value="Unassembled WGS sequence"/>
</dbReference>
<dbReference type="NCBIfam" id="NF047619">
    <property type="entry name" value="NADase_discoid"/>
    <property type="match status" value="1"/>
</dbReference>